<dbReference type="GO" id="GO:0046872">
    <property type="term" value="F:metal ion binding"/>
    <property type="evidence" value="ECO:0007669"/>
    <property type="project" value="UniProtKB-KW"/>
</dbReference>
<evidence type="ECO:0000313" key="5">
    <source>
        <dbReference type="Proteomes" id="UP000823904"/>
    </source>
</evidence>
<dbReference type="PANTHER" id="PTHR31302">
    <property type="entry name" value="TRANSMEMBRANE PROTEIN WITH METALLOPHOSPHOESTERASE DOMAIN-RELATED"/>
    <property type="match status" value="1"/>
</dbReference>
<evidence type="ECO:0000313" key="4">
    <source>
        <dbReference type="EMBL" id="HJC49494.1"/>
    </source>
</evidence>
<sequence>MITGIVIAAVIALAVFIKYEIDISYNNLETEEYTVTSDRIGSDVKIVLISDLHDHTFGEKNKELVQMLKDQKPDLILMAGDMINDVSKDSHVAVELIEQVKDIASVYYSLGNQEEDYIAKETSDLISELQDAGAIVLDESYRDIVVNGNSIRLGGMYNYAFALDGNNTTTKESMRPSLYRFLTDFQDTNSYRLMMAHRPDSFIFGDAAKTWDIDLVVSGHNHGGQVILPVLGGIYGGDQGWFPKYVDGIHHFKTLKNMIITRGLGSGKEKLPRFNNKPEVVIIHLEKE</sequence>
<dbReference type="InterPro" id="IPR029052">
    <property type="entry name" value="Metallo-depent_PP-like"/>
</dbReference>
<evidence type="ECO:0000256" key="1">
    <source>
        <dbReference type="ARBA" id="ARBA00022723"/>
    </source>
</evidence>
<dbReference type="PANTHER" id="PTHR31302:SF31">
    <property type="entry name" value="PHOSPHODIESTERASE YAEI"/>
    <property type="match status" value="1"/>
</dbReference>
<dbReference type="GO" id="GO:0008758">
    <property type="term" value="F:UDP-2,3-diacylglucosamine hydrolase activity"/>
    <property type="evidence" value="ECO:0007669"/>
    <property type="project" value="TreeGrafter"/>
</dbReference>
<protein>
    <submittedName>
        <fullName evidence="4">Metallophosphoesterase</fullName>
    </submittedName>
</protein>
<evidence type="ECO:0000256" key="2">
    <source>
        <dbReference type="ARBA" id="ARBA00022801"/>
    </source>
</evidence>
<dbReference type="GO" id="GO:0009245">
    <property type="term" value="P:lipid A biosynthetic process"/>
    <property type="evidence" value="ECO:0007669"/>
    <property type="project" value="TreeGrafter"/>
</dbReference>
<dbReference type="AlphaFoldDB" id="A0A9D2PHT8"/>
<proteinExistence type="predicted"/>
<dbReference type="SUPFAM" id="SSF56300">
    <property type="entry name" value="Metallo-dependent phosphatases"/>
    <property type="match status" value="1"/>
</dbReference>
<accession>A0A9D2PHT8</accession>
<reference evidence="4" key="2">
    <citation type="submission" date="2021-04" db="EMBL/GenBank/DDBJ databases">
        <authorList>
            <person name="Gilroy R."/>
        </authorList>
    </citation>
    <scope>NUCLEOTIDE SEQUENCE</scope>
    <source>
        <strain evidence="4">ChiSjej3B21-8574</strain>
    </source>
</reference>
<comment type="caution">
    <text evidence="4">The sequence shown here is derived from an EMBL/GenBank/DDBJ whole genome shotgun (WGS) entry which is preliminary data.</text>
</comment>
<dbReference type="Pfam" id="PF00149">
    <property type="entry name" value="Metallophos"/>
    <property type="match status" value="1"/>
</dbReference>
<reference evidence="4" key="1">
    <citation type="journal article" date="2021" name="PeerJ">
        <title>Extensive microbial diversity within the chicken gut microbiome revealed by metagenomics and culture.</title>
        <authorList>
            <person name="Gilroy R."/>
            <person name="Ravi A."/>
            <person name="Getino M."/>
            <person name="Pursley I."/>
            <person name="Horton D.L."/>
            <person name="Alikhan N.F."/>
            <person name="Baker D."/>
            <person name="Gharbi K."/>
            <person name="Hall N."/>
            <person name="Watson M."/>
            <person name="Adriaenssens E.M."/>
            <person name="Foster-Nyarko E."/>
            <person name="Jarju S."/>
            <person name="Secka A."/>
            <person name="Antonio M."/>
            <person name="Oren A."/>
            <person name="Chaudhuri R.R."/>
            <person name="La Ragione R."/>
            <person name="Hildebrand F."/>
            <person name="Pallen M.J."/>
        </authorList>
    </citation>
    <scope>NUCLEOTIDE SEQUENCE</scope>
    <source>
        <strain evidence="4">ChiSjej3B21-8574</strain>
    </source>
</reference>
<dbReference type="GO" id="GO:0016020">
    <property type="term" value="C:membrane"/>
    <property type="evidence" value="ECO:0007669"/>
    <property type="project" value="GOC"/>
</dbReference>
<dbReference type="Gene3D" id="3.60.21.10">
    <property type="match status" value="1"/>
</dbReference>
<dbReference type="EMBL" id="DWWD01000016">
    <property type="protein sequence ID" value="HJC49494.1"/>
    <property type="molecule type" value="Genomic_DNA"/>
</dbReference>
<dbReference type="Proteomes" id="UP000823904">
    <property type="component" value="Unassembled WGS sequence"/>
</dbReference>
<keyword evidence="1" id="KW-0479">Metal-binding</keyword>
<feature type="domain" description="Calcineurin-like phosphoesterase" evidence="3">
    <location>
        <begin position="45"/>
        <end position="223"/>
    </location>
</feature>
<gene>
    <name evidence="4" type="ORF">H9754_02755</name>
</gene>
<organism evidence="4 5">
    <name type="scientific">Candidatus Anaerostipes avistercoris</name>
    <dbReference type="NCBI Taxonomy" id="2838462"/>
    <lineage>
        <taxon>Bacteria</taxon>
        <taxon>Bacillati</taxon>
        <taxon>Bacillota</taxon>
        <taxon>Clostridia</taxon>
        <taxon>Lachnospirales</taxon>
        <taxon>Lachnospiraceae</taxon>
        <taxon>Anaerostipes</taxon>
    </lineage>
</organism>
<name>A0A9D2PHT8_9FIRM</name>
<keyword evidence="2" id="KW-0378">Hydrolase</keyword>
<dbReference type="InterPro" id="IPR004843">
    <property type="entry name" value="Calcineurin-like_PHP"/>
</dbReference>
<evidence type="ECO:0000259" key="3">
    <source>
        <dbReference type="Pfam" id="PF00149"/>
    </source>
</evidence>
<dbReference type="InterPro" id="IPR051158">
    <property type="entry name" value="Metallophosphoesterase_sf"/>
</dbReference>